<accession>A0ABQ0U2T2</accession>
<organism evidence="1 2">
    <name type="scientific">Halomonas halophila</name>
    <dbReference type="NCBI Taxonomy" id="29573"/>
    <lineage>
        <taxon>Bacteria</taxon>
        <taxon>Pseudomonadati</taxon>
        <taxon>Pseudomonadota</taxon>
        <taxon>Gammaproteobacteria</taxon>
        <taxon>Oceanospirillales</taxon>
        <taxon>Halomonadaceae</taxon>
        <taxon>Halomonas</taxon>
    </lineage>
</organism>
<evidence type="ECO:0000313" key="1">
    <source>
        <dbReference type="EMBL" id="GEK72791.1"/>
    </source>
</evidence>
<sequence>MMIVDLIDGDDFRDRLVALDIHVPADASPETCAHLARLKHNEVGVPGLEALVRELMAQSDVMLPAVREAIEQHLMELPNGEGESA</sequence>
<evidence type="ECO:0000313" key="2">
    <source>
        <dbReference type="Proteomes" id="UP000321121"/>
    </source>
</evidence>
<proteinExistence type="predicted"/>
<keyword evidence="2" id="KW-1185">Reference proteome</keyword>
<dbReference type="RefSeq" id="WP_046078186.1">
    <property type="nucleotide sequence ID" value="NZ_BJUS01000011.1"/>
</dbReference>
<name>A0ABQ0U2T2_9GAMM</name>
<protein>
    <submittedName>
        <fullName evidence="1">Uncharacterized protein</fullName>
    </submittedName>
</protein>
<reference evidence="1 2" key="1">
    <citation type="submission" date="2019-07" db="EMBL/GenBank/DDBJ databases">
        <title>Whole genome shotgun sequence of Halomonas halophila NBRC 102604.</title>
        <authorList>
            <person name="Hosoyama A."/>
            <person name="Uohara A."/>
            <person name="Ohji S."/>
            <person name="Ichikawa N."/>
        </authorList>
    </citation>
    <scope>NUCLEOTIDE SEQUENCE [LARGE SCALE GENOMIC DNA]</scope>
    <source>
        <strain evidence="1 2">NBRC 102604</strain>
    </source>
</reference>
<comment type="caution">
    <text evidence="1">The sequence shown here is derived from an EMBL/GenBank/DDBJ whole genome shotgun (WGS) entry which is preliminary data.</text>
</comment>
<dbReference type="Proteomes" id="UP000321121">
    <property type="component" value="Unassembled WGS sequence"/>
</dbReference>
<dbReference type="EMBL" id="BJUS01000011">
    <property type="protein sequence ID" value="GEK72791.1"/>
    <property type="molecule type" value="Genomic_DNA"/>
</dbReference>
<gene>
    <name evidence="1" type="ORF">HHA04nite_13350</name>
</gene>